<evidence type="ECO:0000313" key="3">
    <source>
        <dbReference type="Proteomes" id="UP000060699"/>
    </source>
</evidence>
<evidence type="ECO:0000313" key="2">
    <source>
        <dbReference type="EMBL" id="ALV08213.1"/>
    </source>
</evidence>
<dbReference type="EMBL" id="CP013729">
    <property type="protein sequence ID" value="ALV08213.1"/>
    <property type="molecule type" value="Genomic_DNA"/>
</dbReference>
<feature type="compositionally biased region" description="Basic residues" evidence="1">
    <location>
        <begin position="205"/>
        <end position="217"/>
    </location>
</feature>
<sequence length="250" mass="28434">MERAAEGALREPRHPERRRRRHHRLFVGGVQPLRQFTAQGRTGRCPAPLRREAAAGNLPRARVLDRLHHDVQEVVRRASELVAHRHVRGERRLFGMEVRSQCGMKLPPAIRPDRRHQQIGAGMRVGRLHRLIRRAPAHCGPVPPGGQRRRGRLEQPRQCRVVLHLKTMLRIAQLLREALPVDPAQRRQAAAARPLGQIGRGRCGPQRRRQRGHRRGGVIVHRHRSHQRVQAHSFQAARAAACAMSPPGPD</sequence>
<dbReference type="PATRIC" id="fig|76731.3.peg.3853"/>
<accession>A0A0U3E4P7</accession>
<feature type="region of interest" description="Disordered" evidence="1">
    <location>
        <begin position="190"/>
        <end position="217"/>
    </location>
</feature>
<organism evidence="2 3">
    <name type="scientific">Roseateles depolymerans</name>
    <dbReference type="NCBI Taxonomy" id="76731"/>
    <lineage>
        <taxon>Bacteria</taxon>
        <taxon>Pseudomonadati</taxon>
        <taxon>Pseudomonadota</taxon>
        <taxon>Betaproteobacteria</taxon>
        <taxon>Burkholderiales</taxon>
        <taxon>Sphaerotilaceae</taxon>
        <taxon>Roseateles</taxon>
    </lineage>
</organism>
<name>A0A0U3E4P7_9BURK</name>
<dbReference type="AlphaFoldDB" id="A0A0U3E4P7"/>
<dbReference type="Proteomes" id="UP000060699">
    <property type="component" value="Chromosome"/>
</dbReference>
<evidence type="ECO:0000256" key="1">
    <source>
        <dbReference type="SAM" id="MobiDB-lite"/>
    </source>
</evidence>
<reference evidence="2 3" key="1">
    <citation type="submission" date="2015-12" db="EMBL/GenBank/DDBJ databases">
        <title>Complete genome of Roseateles depolymerans KCTC 42856.</title>
        <authorList>
            <person name="Kim K.M."/>
        </authorList>
    </citation>
    <scope>NUCLEOTIDE SEQUENCE [LARGE SCALE GENOMIC DNA]</scope>
    <source>
        <strain evidence="2 3">KCTC 42856</strain>
    </source>
</reference>
<proteinExistence type="predicted"/>
<protein>
    <submittedName>
        <fullName evidence="2">Uncharacterized protein</fullName>
    </submittedName>
</protein>
<keyword evidence="3" id="KW-1185">Reference proteome</keyword>
<feature type="region of interest" description="Disordered" evidence="1">
    <location>
        <begin position="1"/>
        <end position="20"/>
    </location>
</feature>
<dbReference type="KEGG" id="rdp:RD2015_3761"/>
<feature type="compositionally biased region" description="Basic and acidic residues" evidence="1">
    <location>
        <begin position="1"/>
        <end position="14"/>
    </location>
</feature>
<gene>
    <name evidence="2" type="ORF">RD2015_3761</name>
</gene>